<evidence type="ECO:0000259" key="4">
    <source>
        <dbReference type="PROSITE" id="PS51071"/>
    </source>
</evidence>
<evidence type="ECO:0000256" key="2">
    <source>
        <dbReference type="ARBA" id="ARBA00023125"/>
    </source>
</evidence>
<dbReference type="InterPro" id="IPR036388">
    <property type="entry name" value="WH-like_DNA-bd_sf"/>
</dbReference>
<dbReference type="InterPro" id="IPR047640">
    <property type="entry name" value="RpiR-like"/>
</dbReference>
<dbReference type="SUPFAM" id="SSF53697">
    <property type="entry name" value="SIS domain"/>
    <property type="match status" value="1"/>
</dbReference>
<dbReference type="PROSITE" id="PS51071">
    <property type="entry name" value="HTH_RPIR"/>
    <property type="match status" value="1"/>
</dbReference>
<protein>
    <submittedName>
        <fullName evidence="6">MurR/RpiR family transcriptional regulator</fullName>
    </submittedName>
</protein>
<dbReference type="InterPro" id="IPR009057">
    <property type="entry name" value="Homeodomain-like_sf"/>
</dbReference>
<dbReference type="InterPro" id="IPR001347">
    <property type="entry name" value="SIS_dom"/>
</dbReference>
<feature type="domain" description="SIS" evidence="5">
    <location>
        <begin position="125"/>
        <end position="263"/>
    </location>
</feature>
<comment type="caution">
    <text evidence="6">The sequence shown here is derived from an EMBL/GenBank/DDBJ whole genome shotgun (WGS) entry which is preliminary data.</text>
</comment>
<evidence type="ECO:0000313" key="7">
    <source>
        <dbReference type="Proteomes" id="UP000886796"/>
    </source>
</evidence>
<dbReference type="AlphaFoldDB" id="A0A9D0Z1K9"/>
<evidence type="ECO:0000256" key="3">
    <source>
        <dbReference type="ARBA" id="ARBA00023163"/>
    </source>
</evidence>
<dbReference type="InterPro" id="IPR035472">
    <property type="entry name" value="RpiR-like_SIS"/>
</dbReference>
<feature type="domain" description="HTH rpiR-type" evidence="4">
    <location>
        <begin position="3"/>
        <end position="79"/>
    </location>
</feature>
<dbReference type="CDD" id="cd05013">
    <property type="entry name" value="SIS_RpiR"/>
    <property type="match status" value="1"/>
</dbReference>
<dbReference type="Gene3D" id="3.40.50.10490">
    <property type="entry name" value="Glucose-6-phosphate isomerase like protein, domain 1"/>
    <property type="match status" value="1"/>
</dbReference>
<dbReference type="InterPro" id="IPR046348">
    <property type="entry name" value="SIS_dom_sf"/>
</dbReference>
<dbReference type="Pfam" id="PF01418">
    <property type="entry name" value="HTH_6"/>
    <property type="match status" value="1"/>
</dbReference>
<keyword evidence="1" id="KW-0805">Transcription regulation</keyword>
<dbReference type="EMBL" id="DVFK01000025">
    <property type="protein sequence ID" value="HIQ67285.1"/>
    <property type="molecule type" value="Genomic_DNA"/>
</dbReference>
<evidence type="ECO:0000313" key="6">
    <source>
        <dbReference type="EMBL" id="HIQ67285.1"/>
    </source>
</evidence>
<dbReference type="PROSITE" id="PS51464">
    <property type="entry name" value="SIS"/>
    <property type="match status" value="1"/>
</dbReference>
<dbReference type="PANTHER" id="PTHR30514:SF18">
    <property type="entry name" value="RPIR-FAMILY TRANSCRIPTIONAL REGULATOR"/>
    <property type="match status" value="1"/>
</dbReference>
<sequence length="289" mass="32101">MKEDFLALLQERYPKLSKGQRAIADYLTESFDKAAFMTANKLGRATGVSESTVVRFATELGYEGYPGMQKAMQESVMNRLTSVQRMEVANDRMGHTDPVTSVLQSDMDMLRQTCESVDREAFRAAVEKILGARRIYVVGSRSASAPASFLSYYLNYMFDDIHTVTASGFSEMLERIAKIGREDVVIAFSFPRYSSSTIKCVQYCRGAGATVIGITNSKLSPLAEYCDLVLLAKSNMVSLVDSLVAPLSLVNALIVALATAREEALAKTLDMLEKIWQENNIYERRADQI</sequence>
<keyword evidence="3" id="KW-0804">Transcription</keyword>
<dbReference type="Gene3D" id="1.10.10.10">
    <property type="entry name" value="Winged helix-like DNA-binding domain superfamily/Winged helix DNA-binding domain"/>
    <property type="match status" value="1"/>
</dbReference>
<gene>
    <name evidence="6" type="ORF">IAB74_02085</name>
</gene>
<evidence type="ECO:0000256" key="1">
    <source>
        <dbReference type="ARBA" id="ARBA00023015"/>
    </source>
</evidence>
<dbReference type="SUPFAM" id="SSF46689">
    <property type="entry name" value="Homeodomain-like"/>
    <property type="match status" value="1"/>
</dbReference>
<dbReference type="Pfam" id="PF01380">
    <property type="entry name" value="SIS"/>
    <property type="match status" value="1"/>
</dbReference>
<reference evidence="6" key="1">
    <citation type="submission" date="2020-10" db="EMBL/GenBank/DDBJ databases">
        <authorList>
            <person name="Gilroy R."/>
        </authorList>
    </citation>
    <scope>NUCLEOTIDE SEQUENCE</scope>
    <source>
        <strain evidence="6">13361</strain>
    </source>
</reference>
<name>A0A9D0Z1K9_9FIRM</name>
<dbReference type="GO" id="GO:0097367">
    <property type="term" value="F:carbohydrate derivative binding"/>
    <property type="evidence" value="ECO:0007669"/>
    <property type="project" value="InterPro"/>
</dbReference>
<evidence type="ECO:0000259" key="5">
    <source>
        <dbReference type="PROSITE" id="PS51464"/>
    </source>
</evidence>
<proteinExistence type="predicted"/>
<reference evidence="6" key="2">
    <citation type="journal article" date="2021" name="PeerJ">
        <title>Extensive microbial diversity within the chicken gut microbiome revealed by metagenomics and culture.</title>
        <authorList>
            <person name="Gilroy R."/>
            <person name="Ravi A."/>
            <person name="Getino M."/>
            <person name="Pursley I."/>
            <person name="Horton D.L."/>
            <person name="Alikhan N.F."/>
            <person name="Baker D."/>
            <person name="Gharbi K."/>
            <person name="Hall N."/>
            <person name="Watson M."/>
            <person name="Adriaenssens E.M."/>
            <person name="Foster-Nyarko E."/>
            <person name="Jarju S."/>
            <person name="Secka A."/>
            <person name="Antonio M."/>
            <person name="Oren A."/>
            <person name="Chaudhuri R.R."/>
            <person name="La Ragione R."/>
            <person name="Hildebrand F."/>
            <person name="Pallen M.J."/>
        </authorList>
    </citation>
    <scope>NUCLEOTIDE SEQUENCE</scope>
    <source>
        <strain evidence="6">13361</strain>
    </source>
</reference>
<accession>A0A9D0Z1K9</accession>
<dbReference type="GO" id="GO:0003677">
    <property type="term" value="F:DNA binding"/>
    <property type="evidence" value="ECO:0007669"/>
    <property type="project" value="UniProtKB-KW"/>
</dbReference>
<dbReference type="Proteomes" id="UP000886796">
    <property type="component" value="Unassembled WGS sequence"/>
</dbReference>
<dbReference type="GO" id="GO:0003700">
    <property type="term" value="F:DNA-binding transcription factor activity"/>
    <property type="evidence" value="ECO:0007669"/>
    <property type="project" value="InterPro"/>
</dbReference>
<keyword evidence="2" id="KW-0238">DNA-binding</keyword>
<organism evidence="6 7">
    <name type="scientific">Candidatus Faecousia excrementigallinarum</name>
    <dbReference type="NCBI Taxonomy" id="2840806"/>
    <lineage>
        <taxon>Bacteria</taxon>
        <taxon>Bacillati</taxon>
        <taxon>Bacillota</taxon>
        <taxon>Clostridia</taxon>
        <taxon>Eubacteriales</taxon>
        <taxon>Oscillospiraceae</taxon>
        <taxon>Faecousia</taxon>
    </lineage>
</organism>
<dbReference type="GO" id="GO:1901135">
    <property type="term" value="P:carbohydrate derivative metabolic process"/>
    <property type="evidence" value="ECO:0007669"/>
    <property type="project" value="InterPro"/>
</dbReference>
<dbReference type="InterPro" id="IPR000281">
    <property type="entry name" value="HTH_RpiR"/>
</dbReference>
<dbReference type="PANTHER" id="PTHR30514">
    <property type="entry name" value="GLUCOKINASE"/>
    <property type="match status" value="1"/>
</dbReference>